<gene>
    <name evidence="2" type="ORF">GALL_397120</name>
</gene>
<accession>A0A1J5QM40</accession>
<reference evidence="2" key="1">
    <citation type="submission" date="2016-10" db="EMBL/GenBank/DDBJ databases">
        <title>Sequence of Gallionella enrichment culture.</title>
        <authorList>
            <person name="Poehlein A."/>
            <person name="Muehling M."/>
            <person name="Daniel R."/>
        </authorList>
    </citation>
    <scope>NUCLEOTIDE SEQUENCE</scope>
</reference>
<organism evidence="2">
    <name type="scientific">mine drainage metagenome</name>
    <dbReference type="NCBI Taxonomy" id="410659"/>
    <lineage>
        <taxon>unclassified sequences</taxon>
        <taxon>metagenomes</taxon>
        <taxon>ecological metagenomes</taxon>
    </lineage>
</organism>
<dbReference type="InterPro" id="IPR040788">
    <property type="entry name" value="HEPN_MAE_28990"/>
</dbReference>
<comment type="caution">
    <text evidence="2">The sequence shown here is derived from an EMBL/GenBank/DDBJ whole genome shotgun (WGS) entry which is preliminary data.</text>
</comment>
<evidence type="ECO:0000259" key="1">
    <source>
        <dbReference type="Pfam" id="PF18737"/>
    </source>
</evidence>
<protein>
    <recommendedName>
        <fullName evidence="1">MAE-28990/MAE-18760-like HEPN domain-containing protein</fullName>
    </recommendedName>
</protein>
<proteinExistence type="predicted"/>
<name>A0A1J5QM40_9ZZZZ</name>
<feature type="domain" description="MAE-28990/MAE-18760-like HEPN" evidence="1">
    <location>
        <begin position="8"/>
        <end position="230"/>
    </location>
</feature>
<dbReference type="AlphaFoldDB" id="A0A1J5QM40"/>
<dbReference type="EMBL" id="MLJW01001375">
    <property type="protein sequence ID" value="OIQ78579.1"/>
    <property type="molecule type" value="Genomic_DNA"/>
</dbReference>
<evidence type="ECO:0000313" key="2">
    <source>
        <dbReference type="EMBL" id="OIQ78579.1"/>
    </source>
</evidence>
<dbReference type="Pfam" id="PF18737">
    <property type="entry name" value="HEPN_MAE_28990"/>
    <property type="match status" value="1"/>
</dbReference>
<sequence>MRDVLAYLDERQEEFASHLSIARMLEARVAEGANGSDLHVEVRHINTIKSGLLVHLYNIVEAVTTRTLQTVGRTVVTKRPALWTEPVLKEWVRASVWNGEERIGDGAFNRLAGVSRTLVSGLAPDEFVVKGEPGSWDDKAIKKVAERLGCRLAFTREISRAAFEKKYRNEATAMQFLADRRNDIAHGSTTFEEGARNMTLDDLEELAGRVLPFLKTVTECYQTYLDGEAYLQAGEAAA</sequence>